<keyword evidence="6" id="KW-1185">Reference proteome</keyword>
<gene>
    <name evidence="5" type="ORF">HBA54_18345</name>
</gene>
<dbReference type="PROSITE" id="PS50292">
    <property type="entry name" value="PEROXIDASE_3"/>
    <property type="match status" value="1"/>
</dbReference>
<keyword evidence="2" id="KW-0223">Dioxygenase</keyword>
<dbReference type="InterPro" id="IPR050783">
    <property type="entry name" value="Oxylipin_biosynth_metab"/>
</dbReference>
<dbReference type="GO" id="GO:0004666">
    <property type="term" value="F:prostaglandin-endoperoxide synthase activity"/>
    <property type="evidence" value="ECO:0007669"/>
    <property type="project" value="TreeGrafter"/>
</dbReference>
<evidence type="ECO:0000313" key="6">
    <source>
        <dbReference type="Proteomes" id="UP000761264"/>
    </source>
</evidence>
<evidence type="ECO:0000256" key="3">
    <source>
        <dbReference type="ARBA" id="ARBA00023002"/>
    </source>
</evidence>
<organism evidence="5 6">
    <name type="scientific">Pelagibius litoralis</name>
    <dbReference type="NCBI Taxonomy" id="374515"/>
    <lineage>
        <taxon>Bacteria</taxon>
        <taxon>Pseudomonadati</taxon>
        <taxon>Pseudomonadota</taxon>
        <taxon>Alphaproteobacteria</taxon>
        <taxon>Rhodospirillales</taxon>
        <taxon>Rhodovibrionaceae</taxon>
        <taxon>Pelagibius</taxon>
    </lineage>
</organism>
<proteinExistence type="predicted"/>
<dbReference type="PANTHER" id="PTHR11903:SF39">
    <property type="entry name" value="PROSTAGLANDIN G_H SYNTHASE 2-LIKE"/>
    <property type="match status" value="1"/>
</dbReference>
<dbReference type="GO" id="GO:0004601">
    <property type="term" value="F:peroxidase activity"/>
    <property type="evidence" value="ECO:0007669"/>
    <property type="project" value="InterPro"/>
</dbReference>
<keyword evidence="4" id="KW-0408">Iron</keyword>
<keyword evidence="1" id="KW-0479">Metal-binding</keyword>
<dbReference type="GO" id="GO:0006631">
    <property type="term" value="P:fatty acid metabolic process"/>
    <property type="evidence" value="ECO:0007669"/>
    <property type="project" value="UniProtKB-ARBA"/>
</dbReference>
<accession>A0A967KE44</accession>
<dbReference type="GO" id="GO:0016702">
    <property type="term" value="F:oxidoreductase activity, acting on single donors with incorporation of molecular oxygen, incorporation of two atoms of oxygen"/>
    <property type="evidence" value="ECO:0007669"/>
    <property type="project" value="TreeGrafter"/>
</dbReference>
<name>A0A967KE44_9PROT</name>
<sequence length="520" mass="58307">MAGESFGTRAKNWLVKKGLKAVVAVPPLHRRLNRKLINSYASATRIRPRPFSMAADYTTWRGLTDRRYSGRHLPEARSYNAGLPPLDQVDALFKKTEDRRATDTSLLFPFFAQWFTDSFLRTKWKKPEAQDFAENESNHEIDLCQIYGVGEEQTRMLRSGEGGRLKSQTLNGEEFPVFLFEETAEGLTLKPEFDGLYTPDNFMRVFHKASDSHKKNAFAVGLEHGNSTVGNTVMNTLFLREHNRIAGVLAKAHPGWGDERLFQTARNVCIVILLKIVIGDYIKHIAPVDFPLMVVPGMAEKEHWYRTNWIAVEFALLYRWHDLIPATVTFNGETGDAATLRHNNALVMDLGVEKVCRDASRQLAGKIGLQNTPDFLLAMGVKKHSVQMARACALAPFNDYRRHYGKEPVRSFEALTGDPALARKLEALYGSIDRLEWFVGIFAEAYGESDMMGELLKIMVANDAFTQALTNPLLAVAVYNADTFGAEGLEIIEKTSTLAQVVARNTALQDEAGVGFKIRG</sequence>
<dbReference type="PANTHER" id="PTHR11903">
    <property type="entry name" value="PROSTAGLANDIN G/H SYNTHASE"/>
    <property type="match status" value="1"/>
</dbReference>
<dbReference type="InterPro" id="IPR010255">
    <property type="entry name" value="Haem_peroxidase_sf"/>
</dbReference>
<evidence type="ECO:0000256" key="4">
    <source>
        <dbReference type="ARBA" id="ARBA00023004"/>
    </source>
</evidence>
<evidence type="ECO:0000256" key="2">
    <source>
        <dbReference type="ARBA" id="ARBA00022964"/>
    </source>
</evidence>
<dbReference type="AlphaFoldDB" id="A0A967KE44"/>
<dbReference type="Gene3D" id="1.10.640.10">
    <property type="entry name" value="Haem peroxidase domain superfamily, animal type"/>
    <property type="match status" value="1"/>
</dbReference>
<keyword evidence="3" id="KW-0560">Oxidoreductase</keyword>
<comment type="caution">
    <text evidence="5">The sequence shown here is derived from an EMBL/GenBank/DDBJ whole genome shotgun (WGS) entry which is preliminary data.</text>
</comment>
<dbReference type="GO" id="GO:0005737">
    <property type="term" value="C:cytoplasm"/>
    <property type="evidence" value="ECO:0007669"/>
    <property type="project" value="TreeGrafter"/>
</dbReference>
<dbReference type="GO" id="GO:0006979">
    <property type="term" value="P:response to oxidative stress"/>
    <property type="evidence" value="ECO:0007669"/>
    <property type="project" value="InterPro"/>
</dbReference>
<dbReference type="RefSeq" id="WP_167227279.1">
    <property type="nucleotide sequence ID" value="NZ_JAAQPH010000014.1"/>
</dbReference>
<evidence type="ECO:0000313" key="5">
    <source>
        <dbReference type="EMBL" id="NIA70560.1"/>
    </source>
</evidence>
<dbReference type="GO" id="GO:0020037">
    <property type="term" value="F:heme binding"/>
    <property type="evidence" value="ECO:0007669"/>
    <property type="project" value="InterPro"/>
</dbReference>
<dbReference type="Pfam" id="PF03098">
    <property type="entry name" value="An_peroxidase"/>
    <property type="match status" value="1"/>
</dbReference>
<dbReference type="EMBL" id="JAAQPH010000014">
    <property type="protein sequence ID" value="NIA70560.1"/>
    <property type="molecule type" value="Genomic_DNA"/>
</dbReference>
<dbReference type="PRINTS" id="PR00457">
    <property type="entry name" value="ANPEROXIDASE"/>
</dbReference>
<dbReference type="Proteomes" id="UP000761264">
    <property type="component" value="Unassembled WGS sequence"/>
</dbReference>
<dbReference type="InterPro" id="IPR037120">
    <property type="entry name" value="Haem_peroxidase_sf_animal"/>
</dbReference>
<dbReference type="GO" id="GO:0046872">
    <property type="term" value="F:metal ion binding"/>
    <property type="evidence" value="ECO:0007669"/>
    <property type="project" value="UniProtKB-KW"/>
</dbReference>
<evidence type="ECO:0000256" key="1">
    <source>
        <dbReference type="ARBA" id="ARBA00022723"/>
    </source>
</evidence>
<reference evidence="5" key="1">
    <citation type="submission" date="2020-03" db="EMBL/GenBank/DDBJ databases">
        <title>Genome of Pelagibius litoralis DSM 21314T.</title>
        <authorList>
            <person name="Wang G."/>
        </authorList>
    </citation>
    <scope>NUCLEOTIDE SEQUENCE</scope>
    <source>
        <strain evidence="5">DSM 21314</strain>
    </source>
</reference>
<protein>
    <recommendedName>
        <fullName evidence="7">Prostaglandin-endoperoxide synthase 2</fullName>
    </recommendedName>
</protein>
<dbReference type="SUPFAM" id="SSF48113">
    <property type="entry name" value="Heme-dependent peroxidases"/>
    <property type="match status" value="1"/>
</dbReference>
<evidence type="ECO:0008006" key="7">
    <source>
        <dbReference type="Google" id="ProtNLM"/>
    </source>
</evidence>
<dbReference type="InterPro" id="IPR019791">
    <property type="entry name" value="Haem_peroxidase_animal"/>
</dbReference>